<reference evidence="1 2" key="2">
    <citation type="journal article" date="2012" name="Stand. Genomic Sci.">
        <title>Complete genome sequence of the aquatic bacterium Runella slithyformis type strain (LSU 4(T)).</title>
        <authorList>
            <person name="Copeland A."/>
            <person name="Zhang X."/>
            <person name="Misra M."/>
            <person name="Lapidus A."/>
            <person name="Nolan M."/>
            <person name="Lucas S."/>
            <person name="Deshpande S."/>
            <person name="Cheng J.F."/>
            <person name="Tapia R."/>
            <person name="Goodwin L.A."/>
            <person name="Pitluck S."/>
            <person name="Liolios K."/>
            <person name="Pagani I."/>
            <person name="Ivanova N."/>
            <person name="Mikhailova N."/>
            <person name="Pati A."/>
            <person name="Chen A."/>
            <person name="Palaniappan K."/>
            <person name="Land M."/>
            <person name="Hauser L."/>
            <person name="Pan C."/>
            <person name="Jeffries C.D."/>
            <person name="Detter J.C."/>
            <person name="Brambilla E.M."/>
            <person name="Rohde M."/>
            <person name="Djao O.D."/>
            <person name="Goker M."/>
            <person name="Sikorski J."/>
            <person name="Tindall B.J."/>
            <person name="Woyke T."/>
            <person name="Bristow J."/>
            <person name="Eisen J.A."/>
            <person name="Markowitz V."/>
            <person name="Hugenholtz P."/>
            <person name="Kyrpides N.C."/>
            <person name="Klenk H.P."/>
            <person name="Mavromatis K."/>
        </authorList>
    </citation>
    <scope>NUCLEOTIDE SEQUENCE [LARGE SCALE GENOMIC DNA]</scope>
    <source>
        <strain evidence="2">ATCC 29530 / DSM 19594 / LMG 11500 / NCIMB 11436 / LSU 4</strain>
    </source>
</reference>
<dbReference type="AlphaFoldDB" id="A0A7U3ZN06"/>
<keyword evidence="2" id="KW-1185">Reference proteome</keyword>
<accession>A0A7U3ZN06</accession>
<dbReference type="Proteomes" id="UP000000493">
    <property type="component" value="Chromosome"/>
</dbReference>
<name>A0A7U3ZN06_RUNSL</name>
<reference evidence="2" key="1">
    <citation type="submission" date="2011-06" db="EMBL/GenBank/DDBJ databases">
        <title>The complete genome of chromosome of Runella slithyformis DSM 19594.</title>
        <authorList>
            <consortium name="US DOE Joint Genome Institute (JGI-PGF)"/>
            <person name="Lucas S."/>
            <person name="Han J."/>
            <person name="Lapidus A."/>
            <person name="Bruce D."/>
            <person name="Goodwin L."/>
            <person name="Pitluck S."/>
            <person name="Peters L."/>
            <person name="Kyrpides N."/>
            <person name="Mavromatis K."/>
            <person name="Ivanova N."/>
            <person name="Ovchinnikova G."/>
            <person name="Zhang X."/>
            <person name="Misra M."/>
            <person name="Detter J.C."/>
            <person name="Tapia R."/>
            <person name="Han C."/>
            <person name="Land M."/>
            <person name="Hauser L."/>
            <person name="Markowitz V."/>
            <person name="Cheng J.-F."/>
            <person name="Hugenholtz P."/>
            <person name="Woyke T."/>
            <person name="Wu D."/>
            <person name="Tindall B."/>
            <person name="Faehrich R."/>
            <person name="Brambilla E."/>
            <person name="Klenk H.-P."/>
            <person name="Eisen J.A."/>
        </authorList>
    </citation>
    <scope>NUCLEOTIDE SEQUENCE [LARGE SCALE GENOMIC DNA]</scope>
    <source>
        <strain evidence="2">ATCC 29530 / DSM 19594 / LMG 11500 / NCIMB 11436 / LSU 4</strain>
    </source>
</reference>
<dbReference type="RefSeq" id="WP_013929518.1">
    <property type="nucleotide sequence ID" value="NC_015703.1"/>
</dbReference>
<sequence length="138" mass="15383">MKSTLLLLTTVLSVCIGCNSDNIRSNCSPVRLVTNIDTLTSVDLFSIQNVNVNKNTLTLQFAYGGGCDPNHAFALYVQPSFTNGLFPERPLEGRVIFTTKDACKRLDTNEFCFDLTELKNKYPKGSIRIRGFCEAITY</sequence>
<proteinExistence type="predicted"/>
<dbReference type="KEGG" id="rsi:Runsl_3857"/>
<dbReference type="EMBL" id="CP002859">
    <property type="protein sequence ID" value="AEI50215.1"/>
    <property type="molecule type" value="Genomic_DNA"/>
</dbReference>
<organism evidence="1 2">
    <name type="scientific">Runella slithyformis (strain ATCC 29530 / DSM 19594 / LMG 11500 / NCIMB 11436 / LSU 4)</name>
    <dbReference type="NCBI Taxonomy" id="761193"/>
    <lineage>
        <taxon>Bacteria</taxon>
        <taxon>Pseudomonadati</taxon>
        <taxon>Bacteroidota</taxon>
        <taxon>Cytophagia</taxon>
        <taxon>Cytophagales</taxon>
        <taxon>Spirosomataceae</taxon>
        <taxon>Runella</taxon>
    </lineage>
</organism>
<protein>
    <submittedName>
        <fullName evidence="1">Uncharacterized protein</fullName>
    </submittedName>
</protein>
<gene>
    <name evidence="1" type="ordered locus">Runsl_3857</name>
</gene>
<evidence type="ECO:0000313" key="1">
    <source>
        <dbReference type="EMBL" id="AEI50215.1"/>
    </source>
</evidence>
<evidence type="ECO:0000313" key="2">
    <source>
        <dbReference type="Proteomes" id="UP000000493"/>
    </source>
</evidence>